<dbReference type="AlphaFoldDB" id="A0A9X2LPV2"/>
<keyword evidence="2" id="KW-1185">Reference proteome</keyword>
<sequence>MDRLRGAGILVADTGRVIPDTCRITIGDRRANTALLDALSSAL</sequence>
<proteinExistence type="predicted"/>
<organism evidence="1 2">
    <name type="scientific">Streptomyces malaysiensis subsp. samsunensis</name>
    <dbReference type="NCBI Taxonomy" id="459658"/>
    <lineage>
        <taxon>Bacteria</taxon>
        <taxon>Bacillati</taxon>
        <taxon>Actinomycetota</taxon>
        <taxon>Actinomycetes</taxon>
        <taxon>Kitasatosporales</taxon>
        <taxon>Streptomycetaceae</taxon>
        <taxon>Streptomyces</taxon>
        <taxon>Streptomyces violaceusniger group</taxon>
    </lineage>
</organism>
<dbReference type="RefSeq" id="WP_257629770.1">
    <property type="nucleotide sequence ID" value="NZ_JANIIC010000003.1"/>
</dbReference>
<gene>
    <name evidence="1" type="ORF">NQU54_03970</name>
</gene>
<dbReference type="Proteomes" id="UP001142400">
    <property type="component" value="Unassembled WGS sequence"/>
</dbReference>
<reference evidence="1" key="1">
    <citation type="submission" date="2022-06" db="EMBL/GenBank/DDBJ databases">
        <title>WGS of actinobacteria.</title>
        <authorList>
            <person name="Thawai C."/>
        </authorList>
    </citation>
    <scope>NUCLEOTIDE SEQUENCE</scope>
    <source>
        <strain evidence="1">DSM 42010</strain>
    </source>
</reference>
<dbReference type="Gene3D" id="3.90.1150.10">
    <property type="entry name" value="Aspartate Aminotransferase, domain 1"/>
    <property type="match status" value="1"/>
</dbReference>
<protein>
    <submittedName>
        <fullName evidence="1">Uncharacterized protein</fullName>
    </submittedName>
</protein>
<comment type="caution">
    <text evidence="1">The sequence shown here is derived from an EMBL/GenBank/DDBJ whole genome shotgun (WGS) entry which is preliminary data.</text>
</comment>
<dbReference type="EMBL" id="JANIIC010000003">
    <property type="protein sequence ID" value="MCQ8828260.1"/>
    <property type="molecule type" value="Genomic_DNA"/>
</dbReference>
<dbReference type="InterPro" id="IPR015422">
    <property type="entry name" value="PyrdxlP-dep_Trfase_small"/>
</dbReference>
<evidence type="ECO:0000313" key="1">
    <source>
        <dbReference type="EMBL" id="MCQ8828260.1"/>
    </source>
</evidence>
<evidence type="ECO:0000313" key="2">
    <source>
        <dbReference type="Proteomes" id="UP001142400"/>
    </source>
</evidence>
<name>A0A9X2LPV2_STRMQ</name>
<accession>A0A9X2LPV2</accession>